<organism evidence="4 5">
    <name type="scientific">Caenorhabditis angaria</name>
    <dbReference type="NCBI Taxonomy" id="860376"/>
    <lineage>
        <taxon>Eukaryota</taxon>
        <taxon>Metazoa</taxon>
        <taxon>Ecdysozoa</taxon>
        <taxon>Nematoda</taxon>
        <taxon>Chromadorea</taxon>
        <taxon>Rhabditida</taxon>
        <taxon>Rhabditina</taxon>
        <taxon>Rhabditomorpha</taxon>
        <taxon>Rhabditoidea</taxon>
        <taxon>Rhabditidae</taxon>
        <taxon>Peloderinae</taxon>
        <taxon>Caenorhabditis</taxon>
    </lineage>
</organism>
<feature type="transmembrane region" description="Helical" evidence="3">
    <location>
        <begin position="278"/>
        <end position="300"/>
    </location>
</feature>
<feature type="coiled-coil region" evidence="1">
    <location>
        <begin position="534"/>
        <end position="568"/>
    </location>
</feature>
<evidence type="ECO:0000256" key="3">
    <source>
        <dbReference type="SAM" id="Phobius"/>
    </source>
</evidence>
<keyword evidence="5" id="KW-1185">Reference proteome</keyword>
<feature type="transmembrane region" description="Helical" evidence="3">
    <location>
        <begin position="241"/>
        <end position="266"/>
    </location>
</feature>
<dbReference type="Proteomes" id="UP001152747">
    <property type="component" value="Unassembled WGS sequence"/>
</dbReference>
<evidence type="ECO:0000256" key="1">
    <source>
        <dbReference type="SAM" id="Coils"/>
    </source>
</evidence>
<protein>
    <submittedName>
        <fullName evidence="4">Uncharacterized protein</fullName>
    </submittedName>
</protein>
<comment type="caution">
    <text evidence="4">The sequence shown here is derived from an EMBL/GenBank/DDBJ whole genome shotgun (WGS) entry which is preliminary data.</text>
</comment>
<keyword evidence="3" id="KW-1133">Transmembrane helix</keyword>
<dbReference type="EMBL" id="CANHGI010000001">
    <property type="protein sequence ID" value="CAI5439832.1"/>
    <property type="molecule type" value="Genomic_DNA"/>
</dbReference>
<feature type="region of interest" description="Disordered" evidence="2">
    <location>
        <begin position="604"/>
        <end position="632"/>
    </location>
</feature>
<feature type="transmembrane region" description="Helical" evidence="3">
    <location>
        <begin position="30"/>
        <end position="55"/>
    </location>
</feature>
<sequence length="632" mass="70879">MTAPSAISASPSPSLEASTADVKELPRMKAIYIVAIIVGFVFIVILSAAALGAYFSQSTIDKKGKDVFEQQKTKTADSVAKATRVVKKLPNLVNDAPYTDLPTKLFDRVSAELKVADIKQLNLIGDGAVLPVIKANCSQWENVITDKMKYLEMCNNATEVHNQQLKNLGKPIDEAKSNFENLTMVESKTRGRLSKSNIFAYSETLISMLKSYQTSIIAKYDYFIESFNNQIGLQDSVKFRLLIFIIVSILIAFVVYGIQVGTFVAFVKEKISPDTHTIISNILIGICGFLVAIYFIVALLGSVGLSPFAYQCELKDESQNSDAKFYNFNGEAANLRSITGGCEKGKTIYSKMSPYLDNARIGANLNSYQSDVTQFATILPTLEFVDNSSVIRRHMASLMEQRGGYLKYQKDTCLNSAARRAVVNIAGDIKNLHDSLQNLTNRLENILPLLADLSSKINPVIDESFAGFRNLTGIVVGNINAELKSTDFSCVVEKPLDMCIEYDLNWTKTTLANWIIFSEFVVLLIQAILFRIFAKKLTREVSAFEKLQKQYEKNLNAAKAKEDDEDKQELQVINADQNRIIQNNDVDIGQLQYENNIFRNKEEERRQREIRGRRNRQTPRATNNKAQDLLRI</sequence>
<proteinExistence type="predicted"/>
<name>A0A9P1I7K8_9PELO</name>
<evidence type="ECO:0000313" key="4">
    <source>
        <dbReference type="EMBL" id="CAI5439832.1"/>
    </source>
</evidence>
<keyword evidence="3" id="KW-0812">Transmembrane</keyword>
<keyword evidence="1" id="KW-0175">Coiled coil</keyword>
<evidence type="ECO:0000256" key="2">
    <source>
        <dbReference type="SAM" id="MobiDB-lite"/>
    </source>
</evidence>
<keyword evidence="3" id="KW-0472">Membrane</keyword>
<accession>A0A9P1I7K8</accession>
<dbReference type="AlphaFoldDB" id="A0A9P1I7K8"/>
<gene>
    <name evidence="4" type="ORF">CAMP_LOCUS2469</name>
</gene>
<evidence type="ECO:0000313" key="5">
    <source>
        <dbReference type="Proteomes" id="UP001152747"/>
    </source>
</evidence>
<feature type="transmembrane region" description="Helical" evidence="3">
    <location>
        <begin position="511"/>
        <end position="534"/>
    </location>
</feature>
<reference evidence="4" key="1">
    <citation type="submission" date="2022-11" db="EMBL/GenBank/DDBJ databases">
        <authorList>
            <person name="Kikuchi T."/>
        </authorList>
    </citation>
    <scope>NUCLEOTIDE SEQUENCE</scope>
    <source>
        <strain evidence="4">PS1010</strain>
    </source>
</reference>